<dbReference type="GO" id="GO:0003677">
    <property type="term" value="F:DNA binding"/>
    <property type="evidence" value="ECO:0007669"/>
    <property type="project" value="InterPro"/>
</dbReference>
<dbReference type="Pfam" id="PF01261">
    <property type="entry name" value="AP_endonuc_2"/>
    <property type="match status" value="1"/>
</dbReference>
<comment type="catalytic activity">
    <reaction evidence="7">
        <text>Endonucleolytic cleavage to 5'-phosphooligonucleotide end-products.</text>
        <dbReference type="EC" id="3.1.21.2"/>
    </reaction>
</comment>
<dbReference type="EMBL" id="DSBX01000203">
    <property type="protein sequence ID" value="HDQ99709.1"/>
    <property type="molecule type" value="Genomic_DNA"/>
</dbReference>
<evidence type="ECO:0000256" key="7">
    <source>
        <dbReference type="HAMAP-Rule" id="MF_00152"/>
    </source>
</evidence>
<dbReference type="GO" id="GO:0003906">
    <property type="term" value="F:DNA-(apurinic or apyrimidinic site) endonuclease activity"/>
    <property type="evidence" value="ECO:0007669"/>
    <property type="project" value="TreeGrafter"/>
</dbReference>
<keyword evidence="7" id="KW-0255">Endonuclease</keyword>
<dbReference type="GO" id="GO:0008833">
    <property type="term" value="F:deoxyribonuclease IV (phage-T4-induced) activity"/>
    <property type="evidence" value="ECO:0007669"/>
    <property type="project" value="UniProtKB-UniRule"/>
</dbReference>
<accession>A0A7V0XFD3</accession>
<dbReference type="InterPro" id="IPR013022">
    <property type="entry name" value="Xyl_isomerase-like_TIM-brl"/>
</dbReference>
<feature type="binding site" evidence="7">
    <location>
        <position position="308"/>
    </location>
    <ligand>
        <name>Zn(2+)</name>
        <dbReference type="ChEBI" id="CHEBI:29105"/>
        <label>2</label>
    </ligand>
</feature>
<evidence type="ECO:0000313" key="10">
    <source>
        <dbReference type="EMBL" id="HDQ99709.1"/>
    </source>
</evidence>
<feature type="binding site" evidence="7">
    <location>
        <position position="321"/>
    </location>
    <ligand>
        <name>Zn(2+)</name>
        <dbReference type="ChEBI" id="CHEBI:29105"/>
        <label>3</label>
    </ligand>
</feature>
<feature type="domain" description="Xylose isomerase-like TIM barrel" evidence="9">
    <location>
        <begin position="115"/>
        <end position="365"/>
    </location>
</feature>
<dbReference type="Proteomes" id="UP000885672">
    <property type="component" value="Unassembled WGS sequence"/>
</dbReference>
<dbReference type="PROSITE" id="PS51432">
    <property type="entry name" value="AP_NUCLEASE_F2_4"/>
    <property type="match status" value="1"/>
</dbReference>
<dbReference type="InterPro" id="IPR018246">
    <property type="entry name" value="AP_endonuc_F2_Zn_BS"/>
</dbReference>
<dbReference type="EC" id="3.1.21.2" evidence="7"/>
<evidence type="ECO:0000256" key="3">
    <source>
        <dbReference type="ARBA" id="ARBA00022763"/>
    </source>
</evidence>
<dbReference type="PANTHER" id="PTHR21445:SF0">
    <property type="entry name" value="APURINIC-APYRIMIDINIC ENDONUCLEASE"/>
    <property type="match status" value="1"/>
</dbReference>
<dbReference type="GO" id="GO:0006284">
    <property type="term" value="P:base-excision repair"/>
    <property type="evidence" value="ECO:0007669"/>
    <property type="project" value="TreeGrafter"/>
</dbReference>
<keyword evidence="3 7" id="KW-0227">DNA damage</keyword>
<dbReference type="Gene3D" id="3.20.20.150">
    <property type="entry name" value="Divalent-metal-dependent TIM barrel enzymes"/>
    <property type="match status" value="1"/>
</dbReference>
<feature type="binding site" evidence="7">
    <location>
        <position position="323"/>
    </location>
    <ligand>
        <name>Zn(2+)</name>
        <dbReference type="ChEBI" id="CHEBI:29105"/>
        <label>3</label>
    </ligand>
</feature>
<keyword evidence="2 7" id="KW-0479">Metal-binding</keyword>
<comment type="cofactor">
    <cofactor evidence="7">
        <name>Zn(2+)</name>
        <dbReference type="ChEBI" id="CHEBI:29105"/>
    </cofactor>
    <text evidence="7">Binds 3 Zn(2+) ions.</text>
</comment>
<dbReference type="InterPro" id="IPR036237">
    <property type="entry name" value="Xyl_isomerase-like_sf"/>
</dbReference>
<comment type="caution">
    <text evidence="10">The sequence shown here is derived from an EMBL/GenBank/DDBJ whole genome shotgun (WGS) entry which is preliminary data.</text>
</comment>
<organism evidence="10">
    <name type="scientific">candidate division WOR-3 bacterium</name>
    <dbReference type="NCBI Taxonomy" id="2052148"/>
    <lineage>
        <taxon>Bacteria</taxon>
        <taxon>Bacteria division WOR-3</taxon>
    </lineage>
</organism>
<evidence type="ECO:0000256" key="6">
    <source>
        <dbReference type="ARBA" id="ARBA00023204"/>
    </source>
</evidence>
<dbReference type="PROSITE" id="PS00731">
    <property type="entry name" value="AP_NUCLEASE_F2_3"/>
    <property type="match status" value="1"/>
</dbReference>
<dbReference type="HAMAP" id="MF_00152">
    <property type="entry name" value="Nfo"/>
    <property type="match status" value="1"/>
</dbReference>
<evidence type="ECO:0000256" key="1">
    <source>
        <dbReference type="ARBA" id="ARBA00005340"/>
    </source>
</evidence>
<evidence type="ECO:0000256" key="2">
    <source>
        <dbReference type="ARBA" id="ARBA00022723"/>
    </source>
</evidence>
<feature type="binding site" evidence="7">
    <location>
        <position position="237"/>
    </location>
    <ligand>
        <name>Zn(2+)</name>
        <dbReference type="ChEBI" id="CHEBI:29105"/>
        <label>2</label>
    </ligand>
</feature>
<sequence length="374" mass="39896">MTRAARYRTSPGATPASACSGIVPANPCRPTTPPSTPTSPTYPCSKAGLRSIPQTATSRSCTVSTRIRQRPGFGFAPGSNSSPDCAWSRTPRARDSRVRIGLHVSIAGGLARACARARALRCETIQLFTRSPRGWQAPPLDPEGAAAFRSGTGAAGIAPVFVHAPYLVNLAAADRGLAARSRRMLVEELDRAGAIGALGVVVHPGRSPDRAQGLARVTREVSRVIRHSRAGTLLLLENTAGARTDIGSRFEELAAVIAGVPNRDRLGVTLDTAHLFAAGYEVHTRAGLDATLRDFDATVGLGRLHLLHLNDSRFPLASGRDRHWHIGRGEIGLDGFRAVVNHPLLRHLPGILETPRAAATDDRRNLAALRRLRA</sequence>
<keyword evidence="6 7" id="KW-0234">DNA repair</keyword>
<dbReference type="GO" id="GO:0008270">
    <property type="term" value="F:zinc ion binding"/>
    <property type="evidence" value="ECO:0007669"/>
    <property type="project" value="UniProtKB-UniRule"/>
</dbReference>
<feature type="binding site" evidence="7">
    <location>
        <position position="353"/>
    </location>
    <ligand>
        <name>Zn(2+)</name>
        <dbReference type="ChEBI" id="CHEBI:29105"/>
        <label>2</label>
    </ligand>
</feature>
<dbReference type="FunFam" id="3.20.20.150:FF:000001">
    <property type="entry name" value="Probable endonuclease 4"/>
    <property type="match status" value="1"/>
</dbReference>
<evidence type="ECO:0000259" key="9">
    <source>
        <dbReference type="Pfam" id="PF01261"/>
    </source>
</evidence>
<dbReference type="NCBIfam" id="TIGR00587">
    <property type="entry name" value="nfo"/>
    <property type="match status" value="1"/>
</dbReference>
<dbReference type="PANTHER" id="PTHR21445">
    <property type="entry name" value="ENDONUCLEASE IV ENDODEOXYRIBONUCLEASE IV"/>
    <property type="match status" value="1"/>
</dbReference>
<dbReference type="GO" id="GO:0008081">
    <property type="term" value="F:phosphoric diester hydrolase activity"/>
    <property type="evidence" value="ECO:0007669"/>
    <property type="project" value="TreeGrafter"/>
</dbReference>
<dbReference type="InterPro" id="IPR001719">
    <property type="entry name" value="AP_endonuc_2"/>
</dbReference>
<evidence type="ECO:0000256" key="8">
    <source>
        <dbReference type="SAM" id="MobiDB-lite"/>
    </source>
</evidence>
<dbReference type="AlphaFoldDB" id="A0A7V0XFD3"/>
<protein>
    <recommendedName>
        <fullName evidence="7">Probable endonuclease 4</fullName>
        <ecNumber evidence="7">3.1.21.2</ecNumber>
    </recommendedName>
    <alternativeName>
        <fullName evidence="7">Endodeoxyribonuclease IV</fullName>
    </alternativeName>
    <alternativeName>
        <fullName evidence="7">Endonuclease IV</fullName>
    </alternativeName>
</protein>
<evidence type="ECO:0000256" key="5">
    <source>
        <dbReference type="ARBA" id="ARBA00022833"/>
    </source>
</evidence>
<proteinExistence type="inferred from homology"/>
<dbReference type="SUPFAM" id="SSF51658">
    <property type="entry name" value="Xylose isomerase-like"/>
    <property type="match status" value="1"/>
</dbReference>
<feature type="binding site" evidence="7">
    <location>
        <position position="274"/>
    </location>
    <ligand>
        <name>Zn(2+)</name>
        <dbReference type="ChEBI" id="CHEBI:29105"/>
        <label>3</label>
    </ligand>
</feature>
<keyword evidence="7" id="KW-0540">Nuclease</keyword>
<keyword evidence="5 7" id="KW-0862">Zinc</keyword>
<reference evidence="10" key="1">
    <citation type="journal article" date="2020" name="mSystems">
        <title>Genome- and Community-Level Interaction Insights into Carbon Utilization and Element Cycling Functions of Hydrothermarchaeota in Hydrothermal Sediment.</title>
        <authorList>
            <person name="Zhou Z."/>
            <person name="Liu Y."/>
            <person name="Xu W."/>
            <person name="Pan J."/>
            <person name="Luo Z.H."/>
            <person name="Li M."/>
        </authorList>
    </citation>
    <scope>NUCLEOTIDE SEQUENCE [LARGE SCALE GENOMIC DNA]</scope>
    <source>
        <strain evidence="10">SpSt-1182</strain>
    </source>
</reference>
<feature type="binding site" evidence="7">
    <location>
        <position position="271"/>
    </location>
    <ligand>
        <name>Zn(2+)</name>
        <dbReference type="ChEBI" id="CHEBI:29105"/>
        <label>2</label>
    </ligand>
</feature>
<keyword evidence="4 7" id="KW-0378">Hydrolase</keyword>
<feature type="region of interest" description="Disordered" evidence="8">
    <location>
        <begin position="1"/>
        <end position="42"/>
    </location>
</feature>
<comment type="function">
    <text evidence="7">Endonuclease IV plays a role in DNA repair. It cleaves phosphodiester bonds at apurinic or apyrimidinic (AP) sites, generating a 3'-hydroxyl group and a 5'-terminal sugar phosphate.</text>
</comment>
<comment type="similarity">
    <text evidence="1 7">Belongs to the AP endonuclease 2 family.</text>
</comment>
<feature type="binding site" evidence="7">
    <location>
        <position position="237"/>
    </location>
    <ligand>
        <name>Zn(2+)</name>
        <dbReference type="ChEBI" id="CHEBI:29105"/>
        <label>1</label>
    </ligand>
</feature>
<gene>
    <name evidence="7" type="primary">nfo</name>
    <name evidence="10" type="ORF">ENN51_05420</name>
</gene>
<dbReference type="SMART" id="SM00518">
    <property type="entry name" value="AP2Ec"/>
    <property type="match status" value="1"/>
</dbReference>
<feature type="binding site" evidence="7">
    <location>
        <position position="203"/>
    </location>
    <ligand>
        <name>Zn(2+)</name>
        <dbReference type="ChEBI" id="CHEBI:29105"/>
        <label>1</label>
    </ligand>
</feature>
<evidence type="ECO:0000256" key="4">
    <source>
        <dbReference type="ARBA" id="ARBA00022801"/>
    </source>
</evidence>
<dbReference type="CDD" id="cd00019">
    <property type="entry name" value="AP2Ec"/>
    <property type="match status" value="1"/>
</dbReference>
<feature type="binding site" evidence="7">
    <location>
        <position position="163"/>
    </location>
    <ligand>
        <name>Zn(2+)</name>
        <dbReference type="ChEBI" id="CHEBI:29105"/>
        <label>1</label>
    </ligand>
</feature>
<name>A0A7V0XFD3_UNCW3</name>